<feature type="domain" description="HTH tetR-type" evidence="5">
    <location>
        <begin position="2"/>
        <end position="62"/>
    </location>
</feature>
<gene>
    <name evidence="6" type="ORF">IQ251_00790</name>
</gene>
<sequence length="198" mass="20912">MAGRRGQVLDAAVQVLGTDGLGRVTYQQVDARAGVPAGTASNHFRNREALLTGIVQHVADLDRAAWDAFAAGARITGSTELAEALLSYLRHAAGPDRARTLARYRLFLEAALRPDLRATLVDTRAEIVRWAGEQLARSGTPQPDERIRTLLDCVDGLLLHLVTVPDAPDPGPAVRDLTAGLLNAADPANAAGPEPGSS</sequence>
<dbReference type="PANTHER" id="PTHR30055:SF234">
    <property type="entry name" value="HTH-TYPE TRANSCRIPTIONAL REGULATOR BETI"/>
    <property type="match status" value="1"/>
</dbReference>
<dbReference type="SUPFAM" id="SSF46689">
    <property type="entry name" value="Homeodomain-like"/>
    <property type="match status" value="1"/>
</dbReference>
<dbReference type="Pfam" id="PF17940">
    <property type="entry name" value="TetR_C_31"/>
    <property type="match status" value="1"/>
</dbReference>
<dbReference type="GO" id="GO:0000976">
    <property type="term" value="F:transcription cis-regulatory region binding"/>
    <property type="evidence" value="ECO:0007669"/>
    <property type="project" value="TreeGrafter"/>
</dbReference>
<dbReference type="EMBL" id="JADEYC010000002">
    <property type="protein sequence ID" value="MBE9372973.1"/>
    <property type="molecule type" value="Genomic_DNA"/>
</dbReference>
<accession>A0A929B7E9</accession>
<dbReference type="InterPro" id="IPR001647">
    <property type="entry name" value="HTH_TetR"/>
</dbReference>
<protein>
    <submittedName>
        <fullName evidence="6">TetR family transcriptional regulator</fullName>
    </submittedName>
</protein>
<evidence type="ECO:0000313" key="7">
    <source>
        <dbReference type="Proteomes" id="UP000598360"/>
    </source>
</evidence>
<dbReference type="InterPro" id="IPR009057">
    <property type="entry name" value="Homeodomain-like_sf"/>
</dbReference>
<dbReference type="Pfam" id="PF00440">
    <property type="entry name" value="TetR_N"/>
    <property type="match status" value="1"/>
</dbReference>
<organism evidence="6 7">
    <name type="scientific">Saccharopolyspora montiporae</name>
    <dbReference type="NCBI Taxonomy" id="2781240"/>
    <lineage>
        <taxon>Bacteria</taxon>
        <taxon>Bacillati</taxon>
        <taxon>Actinomycetota</taxon>
        <taxon>Actinomycetes</taxon>
        <taxon>Pseudonocardiales</taxon>
        <taxon>Pseudonocardiaceae</taxon>
        <taxon>Saccharopolyspora</taxon>
    </lineage>
</organism>
<evidence type="ECO:0000259" key="5">
    <source>
        <dbReference type="PROSITE" id="PS50977"/>
    </source>
</evidence>
<keyword evidence="7" id="KW-1185">Reference proteome</keyword>
<evidence type="ECO:0000256" key="4">
    <source>
        <dbReference type="PROSITE-ProRule" id="PRU00335"/>
    </source>
</evidence>
<dbReference type="RefSeq" id="WP_193926431.1">
    <property type="nucleotide sequence ID" value="NZ_JADEYC010000002.1"/>
</dbReference>
<reference evidence="6" key="1">
    <citation type="submission" date="2020-10" db="EMBL/GenBank/DDBJ databases">
        <title>Diversity and distribution of actinomycetes associated with coral in the coast of Hainan.</title>
        <authorList>
            <person name="Li F."/>
        </authorList>
    </citation>
    <scope>NUCLEOTIDE SEQUENCE</scope>
    <source>
        <strain evidence="6">HNM0983</strain>
    </source>
</reference>
<evidence type="ECO:0000256" key="3">
    <source>
        <dbReference type="ARBA" id="ARBA00023163"/>
    </source>
</evidence>
<keyword evidence="2 4" id="KW-0238">DNA-binding</keyword>
<evidence type="ECO:0000256" key="1">
    <source>
        <dbReference type="ARBA" id="ARBA00023015"/>
    </source>
</evidence>
<feature type="DNA-binding region" description="H-T-H motif" evidence="4">
    <location>
        <begin position="25"/>
        <end position="44"/>
    </location>
</feature>
<dbReference type="InterPro" id="IPR050109">
    <property type="entry name" value="HTH-type_TetR-like_transc_reg"/>
</dbReference>
<dbReference type="Proteomes" id="UP000598360">
    <property type="component" value="Unassembled WGS sequence"/>
</dbReference>
<dbReference type="PRINTS" id="PR00455">
    <property type="entry name" value="HTHTETR"/>
</dbReference>
<dbReference type="PANTHER" id="PTHR30055">
    <property type="entry name" value="HTH-TYPE TRANSCRIPTIONAL REGULATOR RUTR"/>
    <property type="match status" value="1"/>
</dbReference>
<dbReference type="GO" id="GO:0003700">
    <property type="term" value="F:DNA-binding transcription factor activity"/>
    <property type="evidence" value="ECO:0007669"/>
    <property type="project" value="TreeGrafter"/>
</dbReference>
<dbReference type="InterPro" id="IPR041583">
    <property type="entry name" value="TetR_C_31"/>
</dbReference>
<comment type="caution">
    <text evidence="6">The sequence shown here is derived from an EMBL/GenBank/DDBJ whole genome shotgun (WGS) entry which is preliminary data.</text>
</comment>
<proteinExistence type="predicted"/>
<evidence type="ECO:0000313" key="6">
    <source>
        <dbReference type="EMBL" id="MBE9372973.1"/>
    </source>
</evidence>
<keyword evidence="3" id="KW-0804">Transcription</keyword>
<evidence type="ECO:0000256" key="2">
    <source>
        <dbReference type="ARBA" id="ARBA00023125"/>
    </source>
</evidence>
<keyword evidence="1" id="KW-0805">Transcription regulation</keyword>
<name>A0A929B7E9_9PSEU</name>
<dbReference type="PROSITE" id="PS50977">
    <property type="entry name" value="HTH_TETR_2"/>
    <property type="match status" value="1"/>
</dbReference>
<dbReference type="AlphaFoldDB" id="A0A929B7E9"/>
<dbReference type="Gene3D" id="1.10.357.10">
    <property type="entry name" value="Tetracycline Repressor, domain 2"/>
    <property type="match status" value="1"/>
</dbReference>